<evidence type="ECO:0000313" key="2">
    <source>
        <dbReference type="EMBL" id="NKY31113.1"/>
    </source>
</evidence>
<feature type="region of interest" description="Disordered" evidence="1">
    <location>
        <begin position="158"/>
        <end position="181"/>
    </location>
</feature>
<evidence type="ECO:0000256" key="1">
    <source>
        <dbReference type="SAM" id="MobiDB-lite"/>
    </source>
</evidence>
<dbReference type="EMBL" id="JAAXOS010000025">
    <property type="protein sequence ID" value="NKY31113.1"/>
    <property type="molecule type" value="Genomic_DNA"/>
</dbReference>
<dbReference type="Proteomes" id="UP000540698">
    <property type="component" value="Unassembled WGS sequence"/>
</dbReference>
<sequence length="181" mass="18596">MIETRAVGGCAETRGWKLVRLLVIGAVASAGSVFGSATAAATGGNASADCLWAGAAHGQGNSIAAGGWSFRCGTDERGAPYWFRGAVVSEPSTVPNPGAAQDPAGRFSAGARQPGTAYNDYCVGSQLVEGAEDVYQVVTHRDGTMSWKPAAPIEQWRFDPGATGPAKSWRSASLCDDGNLT</sequence>
<reference evidence="2 3" key="1">
    <citation type="submission" date="2020-04" db="EMBL/GenBank/DDBJ databases">
        <title>MicrobeNet Type strains.</title>
        <authorList>
            <person name="Nicholson A.C."/>
        </authorList>
    </citation>
    <scope>NUCLEOTIDE SEQUENCE [LARGE SCALE GENOMIC DNA]</scope>
    <source>
        <strain evidence="2 3">DSM 44956</strain>
    </source>
</reference>
<comment type="caution">
    <text evidence="2">The sequence shown here is derived from an EMBL/GenBank/DDBJ whole genome shotgun (WGS) entry which is preliminary data.</text>
</comment>
<proteinExistence type="predicted"/>
<dbReference type="RefSeq" id="WP_062977087.1">
    <property type="nucleotide sequence ID" value="NZ_JAAXOS010000025.1"/>
</dbReference>
<dbReference type="AlphaFoldDB" id="A0A7X6LAZ6"/>
<name>A0A7X6LAZ6_9NOCA</name>
<accession>A0A7X6LAZ6</accession>
<evidence type="ECO:0000313" key="3">
    <source>
        <dbReference type="Proteomes" id="UP000540698"/>
    </source>
</evidence>
<gene>
    <name evidence="2" type="ORF">HGB38_33655</name>
</gene>
<organism evidence="2 3">
    <name type="scientific">Nocardia gamkensis</name>
    <dbReference type="NCBI Taxonomy" id="352869"/>
    <lineage>
        <taxon>Bacteria</taxon>
        <taxon>Bacillati</taxon>
        <taxon>Actinomycetota</taxon>
        <taxon>Actinomycetes</taxon>
        <taxon>Mycobacteriales</taxon>
        <taxon>Nocardiaceae</taxon>
        <taxon>Nocardia</taxon>
    </lineage>
</organism>
<protein>
    <submittedName>
        <fullName evidence="2">Uncharacterized protein</fullName>
    </submittedName>
</protein>
<keyword evidence="3" id="KW-1185">Reference proteome</keyword>